<evidence type="ECO:0000256" key="1">
    <source>
        <dbReference type="SAM" id="Phobius"/>
    </source>
</evidence>
<reference evidence="2 3" key="1">
    <citation type="submission" date="2019-05" db="EMBL/GenBank/DDBJ databases">
        <title>Culicoidintestinum kansasii gen. nov., sp. nov. from the gastrointestinal tract of the biting midge, Culicoides sonorensis.</title>
        <authorList>
            <person name="Neupane S."/>
            <person name="Ghosh A."/>
            <person name="Gunther S."/>
            <person name="Martin K."/>
            <person name="Zurek L."/>
        </authorList>
    </citation>
    <scope>NUCLEOTIDE SEQUENCE [LARGE SCALE GENOMIC DNA]</scope>
    <source>
        <strain evidence="2 3">CS-1</strain>
    </source>
</reference>
<accession>A0A5R8QEU2</accession>
<proteinExistence type="predicted"/>
<keyword evidence="1" id="KW-1133">Transmembrane helix</keyword>
<keyword evidence="3" id="KW-1185">Reference proteome</keyword>
<keyword evidence="1" id="KW-0812">Transmembrane</keyword>
<dbReference type="EMBL" id="VBWP01000003">
    <property type="protein sequence ID" value="TLG75462.1"/>
    <property type="molecule type" value="Genomic_DNA"/>
</dbReference>
<dbReference type="OrthoDB" id="9762141at2"/>
<gene>
    <name evidence="2" type="ORF">FEZ08_05290</name>
</gene>
<evidence type="ECO:0000313" key="3">
    <source>
        <dbReference type="Proteomes" id="UP000306912"/>
    </source>
</evidence>
<organism evidence="2 3">
    <name type="scientific">Culicoidibacter larvae</name>
    <dbReference type="NCBI Taxonomy" id="2579976"/>
    <lineage>
        <taxon>Bacteria</taxon>
        <taxon>Bacillati</taxon>
        <taxon>Bacillota</taxon>
        <taxon>Culicoidibacteria</taxon>
        <taxon>Culicoidibacterales</taxon>
        <taxon>Culicoidibacteraceae</taxon>
        <taxon>Culicoidibacter</taxon>
    </lineage>
</organism>
<protein>
    <submittedName>
        <fullName evidence="2">Uncharacterized protein</fullName>
    </submittedName>
</protein>
<dbReference type="RefSeq" id="WP_138190669.1">
    <property type="nucleotide sequence ID" value="NZ_VBWP01000003.1"/>
</dbReference>
<comment type="caution">
    <text evidence="2">The sequence shown here is derived from an EMBL/GenBank/DDBJ whole genome shotgun (WGS) entry which is preliminary data.</text>
</comment>
<feature type="transmembrane region" description="Helical" evidence="1">
    <location>
        <begin position="47"/>
        <end position="78"/>
    </location>
</feature>
<dbReference type="AlphaFoldDB" id="A0A5R8QEU2"/>
<dbReference type="InParanoid" id="A0A5R8QEU2"/>
<sequence length="291" mass="33758">MFRFFKSNRLVKLQQVYGLLILLIIINGVLLYVKIFITQSFDWVDLIINFGALVAVSIGYFGGIAAAAIFGFLYIVWYTVWLTTYAPSPIWIDYVRIILIPTMCGMASYVRRLQIDVMIAYRRLKKAGAITLIDERVGIANLSAFEDDLGVQESIREQYPRYRYMVSILRIEFIDFIKDELGVEPFYDLINSLHIKYQNILSINEKMYWNGKDAFMFLLPYGAEERGKNLKRLLIEASLNTSTFEQLSIQVKYGMTNNIELKHIIQVKGVDGALYKLRQLTEEDIDGEYIR</sequence>
<feature type="transmembrane region" description="Helical" evidence="1">
    <location>
        <begin position="90"/>
        <end position="110"/>
    </location>
</feature>
<evidence type="ECO:0000313" key="2">
    <source>
        <dbReference type="EMBL" id="TLG75462.1"/>
    </source>
</evidence>
<keyword evidence="1" id="KW-0472">Membrane</keyword>
<dbReference type="Proteomes" id="UP000306912">
    <property type="component" value="Unassembled WGS sequence"/>
</dbReference>
<feature type="transmembrane region" description="Helical" evidence="1">
    <location>
        <begin position="16"/>
        <end position="35"/>
    </location>
</feature>
<name>A0A5R8QEU2_9FIRM</name>